<reference evidence="2" key="1">
    <citation type="journal article" date="2022" name="bioRxiv">
        <title>Sequencing and chromosome-scale assembly of the giantPleurodeles waltlgenome.</title>
        <authorList>
            <person name="Brown T."/>
            <person name="Elewa A."/>
            <person name="Iarovenko S."/>
            <person name="Subramanian E."/>
            <person name="Araus A.J."/>
            <person name="Petzold A."/>
            <person name="Susuki M."/>
            <person name="Suzuki K.-i.T."/>
            <person name="Hayashi T."/>
            <person name="Toyoda A."/>
            <person name="Oliveira C."/>
            <person name="Osipova E."/>
            <person name="Leigh N.D."/>
            <person name="Simon A."/>
            <person name="Yun M.H."/>
        </authorList>
    </citation>
    <scope>NUCLEOTIDE SEQUENCE</scope>
    <source>
        <strain evidence="2">20211129_DDA</strain>
        <tissue evidence="2">Liver</tissue>
    </source>
</reference>
<dbReference type="AlphaFoldDB" id="A0AAV7RR93"/>
<evidence type="ECO:0000313" key="3">
    <source>
        <dbReference type="Proteomes" id="UP001066276"/>
    </source>
</evidence>
<feature type="compositionally biased region" description="Basic and acidic residues" evidence="1">
    <location>
        <begin position="76"/>
        <end position="89"/>
    </location>
</feature>
<proteinExistence type="predicted"/>
<protein>
    <submittedName>
        <fullName evidence="2">Uncharacterized protein</fullName>
    </submittedName>
</protein>
<evidence type="ECO:0000313" key="2">
    <source>
        <dbReference type="EMBL" id="KAJ1154515.1"/>
    </source>
</evidence>
<accession>A0AAV7RR93</accession>
<dbReference type="Proteomes" id="UP001066276">
    <property type="component" value="Chromosome 5"/>
</dbReference>
<keyword evidence="3" id="KW-1185">Reference proteome</keyword>
<organism evidence="2 3">
    <name type="scientific">Pleurodeles waltl</name>
    <name type="common">Iberian ribbed newt</name>
    <dbReference type="NCBI Taxonomy" id="8319"/>
    <lineage>
        <taxon>Eukaryota</taxon>
        <taxon>Metazoa</taxon>
        <taxon>Chordata</taxon>
        <taxon>Craniata</taxon>
        <taxon>Vertebrata</taxon>
        <taxon>Euteleostomi</taxon>
        <taxon>Amphibia</taxon>
        <taxon>Batrachia</taxon>
        <taxon>Caudata</taxon>
        <taxon>Salamandroidea</taxon>
        <taxon>Salamandridae</taxon>
        <taxon>Pleurodelinae</taxon>
        <taxon>Pleurodeles</taxon>
    </lineage>
</organism>
<feature type="region of interest" description="Disordered" evidence="1">
    <location>
        <begin position="31"/>
        <end position="89"/>
    </location>
</feature>
<evidence type="ECO:0000256" key="1">
    <source>
        <dbReference type="SAM" id="MobiDB-lite"/>
    </source>
</evidence>
<feature type="compositionally biased region" description="Polar residues" evidence="1">
    <location>
        <begin position="63"/>
        <end position="74"/>
    </location>
</feature>
<dbReference type="EMBL" id="JANPWB010000009">
    <property type="protein sequence ID" value="KAJ1154515.1"/>
    <property type="molecule type" value="Genomic_DNA"/>
</dbReference>
<name>A0AAV7RR93_PLEWA</name>
<comment type="caution">
    <text evidence="2">The sequence shown here is derived from an EMBL/GenBank/DDBJ whole genome shotgun (WGS) entry which is preliminary data.</text>
</comment>
<sequence>MKQHLFGQLVSVPALQQLVIPFSARLSPAAIPLKSPKSQGTWHQQRSDHQHESSNPAPAAERSSGQHQHVQQPPAQREERCHDKPGSMR</sequence>
<gene>
    <name evidence="2" type="ORF">NDU88_007266</name>
</gene>